<evidence type="ECO:0000259" key="5">
    <source>
        <dbReference type="Pfam" id="PF07992"/>
    </source>
</evidence>
<keyword evidence="4" id="KW-0812">Transmembrane</keyword>
<dbReference type="InterPro" id="IPR050446">
    <property type="entry name" value="FAD-oxidoreductase/Apoptosis"/>
</dbReference>
<evidence type="ECO:0000256" key="1">
    <source>
        <dbReference type="ARBA" id="ARBA00022630"/>
    </source>
</evidence>
<keyword evidence="6" id="KW-1185">Reference proteome</keyword>
<name>A0A915CZ49_9BILA</name>
<dbReference type="InterPro" id="IPR036188">
    <property type="entry name" value="FAD/NAD-bd_sf"/>
</dbReference>
<dbReference type="GO" id="GO:0033108">
    <property type="term" value="P:mitochondrial respiratory chain complex assembly"/>
    <property type="evidence" value="ECO:0007669"/>
    <property type="project" value="TreeGrafter"/>
</dbReference>
<dbReference type="WBParaSite" id="jg14236">
    <property type="protein sequence ID" value="jg14236"/>
    <property type="gene ID" value="jg14236"/>
</dbReference>
<accession>A0A915CZ49</accession>
<evidence type="ECO:0000313" key="7">
    <source>
        <dbReference type="WBParaSite" id="jg14207"/>
    </source>
</evidence>
<dbReference type="GO" id="GO:0016174">
    <property type="term" value="F:NAD(P)H oxidase H2O2-forming activity"/>
    <property type="evidence" value="ECO:0007669"/>
    <property type="project" value="TreeGrafter"/>
</dbReference>
<sequence>MFRNSRRIFSSWRFCSVPYVLIGGGTASYYAALTIRARDPEAKVLIISEENESPYNRQLLSKEVWWYGNENTPKSLSYISPASGKRRDLPYESDGFYPKLEDFSSEIDATTSSEYSHGGIALLKNSKAVKVDSEKHWVELMDGKKISFKKCLLATGSRLKDLDVLDKSDSRKAELKKSISKFTNVDDYRNLDAVIKSKMNSRIGIVGGGFLGSELAYSLNRRYGQDQKKRMGLV</sequence>
<dbReference type="GO" id="GO:0005739">
    <property type="term" value="C:mitochondrion"/>
    <property type="evidence" value="ECO:0007669"/>
    <property type="project" value="TreeGrafter"/>
</dbReference>
<evidence type="ECO:0000256" key="4">
    <source>
        <dbReference type="SAM" id="Phobius"/>
    </source>
</evidence>
<dbReference type="Proteomes" id="UP000887574">
    <property type="component" value="Unplaced"/>
</dbReference>
<evidence type="ECO:0000313" key="6">
    <source>
        <dbReference type="Proteomes" id="UP000887574"/>
    </source>
</evidence>
<dbReference type="SUPFAM" id="SSF51905">
    <property type="entry name" value="FAD/NAD(P)-binding domain"/>
    <property type="match status" value="1"/>
</dbReference>
<keyword evidence="1" id="KW-0285">Flavoprotein</keyword>
<dbReference type="GO" id="GO:0006915">
    <property type="term" value="P:apoptotic process"/>
    <property type="evidence" value="ECO:0007669"/>
    <property type="project" value="TreeGrafter"/>
</dbReference>
<dbReference type="Gene3D" id="3.50.50.60">
    <property type="entry name" value="FAD/NAD(P)-binding domain"/>
    <property type="match status" value="2"/>
</dbReference>
<reference evidence="7 8" key="1">
    <citation type="submission" date="2022-11" db="UniProtKB">
        <authorList>
            <consortium name="WormBaseParasite"/>
        </authorList>
    </citation>
    <scope>IDENTIFICATION</scope>
</reference>
<dbReference type="WBParaSite" id="jg14207">
    <property type="protein sequence ID" value="jg14207"/>
    <property type="gene ID" value="jg14207"/>
</dbReference>
<protein>
    <submittedName>
        <fullName evidence="7 8">FAD/NAD(P)-binding domain-containing protein</fullName>
    </submittedName>
</protein>
<dbReference type="GO" id="GO:0071949">
    <property type="term" value="F:FAD binding"/>
    <property type="evidence" value="ECO:0007669"/>
    <property type="project" value="TreeGrafter"/>
</dbReference>
<evidence type="ECO:0000313" key="8">
    <source>
        <dbReference type="WBParaSite" id="jg14236"/>
    </source>
</evidence>
<keyword evidence="4" id="KW-0472">Membrane</keyword>
<keyword evidence="4" id="KW-1133">Transmembrane helix</keyword>
<feature type="domain" description="FAD/NAD(P)-binding" evidence="5">
    <location>
        <begin position="19"/>
        <end position="221"/>
    </location>
</feature>
<dbReference type="Pfam" id="PF07992">
    <property type="entry name" value="Pyr_redox_2"/>
    <property type="match status" value="1"/>
</dbReference>
<dbReference type="PANTHER" id="PTHR43557:SF4">
    <property type="entry name" value="APOPTOSIS-INDUCING FACTOR 1, MITOCHONDRIAL"/>
    <property type="match status" value="1"/>
</dbReference>
<dbReference type="InterPro" id="IPR023753">
    <property type="entry name" value="FAD/NAD-binding_dom"/>
</dbReference>
<dbReference type="PRINTS" id="PR00368">
    <property type="entry name" value="FADPNR"/>
</dbReference>
<feature type="transmembrane region" description="Helical" evidence="4">
    <location>
        <begin position="12"/>
        <end position="32"/>
    </location>
</feature>
<evidence type="ECO:0000256" key="2">
    <source>
        <dbReference type="ARBA" id="ARBA00022827"/>
    </source>
</evidence>
<organism evidence="6 7">
    <name type="scientific">Ditylenchus dipsaci</name>
    <dbReference type="NCBI Taxonomy" id="166011"/>
    <lineage>
        <taxon>Eukaryota</taxon>
        <taxon>Metazoa</taxon>
        <taxon>Ecdysozoa</taxon>
        <taxon>Nematoda</taxon>
        <taxon>Chromadorea</taxon>
        <taxon>Rhabditida</taxon>
        <taxon>Tylenchina</taxon>
        <taxon>Tylenchomorpha</taxon>
        <taxon>Sphaerularioidea</taxon>
        <taxon>Anguinidae</taxon>
        <taxon>Anguininae</taxon>
        <taxon>Ditylenchus</taxon>
    </lineage>
</organism>
<dbReference type="AlphaFoldDB" id="A0A915CZ49"/>
<keyword evidence="3" id="KW-0560">Oxidoreductase</keyword>
<keyword evidence="2" id="KW-0274">FAD</keyword>
<dbReference type="PANTHER" id="PTHR43557">
    <property type="entry name" value="APOPTOSIS-INDUCING FACTOR 1"/>
    <property type="match status" value="1"/>
</dbReference>
<evidence type="ECO:0000256" key="3">
    <source>
        <dbReference type="ARBA" id="ARBA00023002"/>
    </source>
</evidence>
<proteinExistence type="predicted"/>